<organism evidence="5">
    <name type="scientific">marine metagenome</name>
    <dbReference type="NCBI Taxonomy" id="408172"/>
    <lineage>
        <taxon>unclassified sequences</taxon>
        <taxon>metagenomes</taxon>
        <taxon>ecological metagenomes</taxon>
    </lineage>
</organism>
<dbReference type="PANTHER" id="PTHR30222:SF17">
    <property type="entry name" value="SPERMIDINE_PUTRESCINE-BINDING PERIPLASMIC PROTEIN"/>
    <property type="match status" value="1"/>
</dbReference>
<dbReference type="InterPro" id="IPR006059">
    <property type="entry name" value="SBP"/>
</dbReference>
<dbReference type="GO" id="GO:0042597">
    <property type="term" value="C:periplasmic space"/>
    <property type="evidence" value="ECO:0007669"/>
    <property type="project" value="UniProtKB-SubCell"/>
</dbReference>
<dbReference type="EMBL" id="UINC01011679">
    <property type="protein sequence ID" value="SVA51391.1"/>
    <property type="molecule type" value="Genomic_DNA"/>
</dbReference>
<dbReference type="GO" id="GO:0019808">
    <property type="term" value="F:polyamine binding"/>
    <property type="evidence" value="ECO:0007669"/>
    <property type="project" value="InterPro"/>
</dbReference>
<proteinExistence type="predicted"/>
<evidence type="ECO:0000256" key="3">
    <source>
        <dbReference type="ARBA" id="ARBA00022729"/>
    </source>
</evidence>
<evidence type="ECO:0000313" key="5">
    <source>
        <dbReference type="EMBL" id="SVA51391.1"/>
    </source>
</evidence>
<protein>
    <recommendedName>
        <fullName evidence="6">Putrescine-binding periplasmic protein</fullName>
    </recommendedName>
</protein>
<keyword evidence="3" id="KW-0732">Signal</keyword>
<reference evidence="5" key="1">
    <citation type="submission" date="2018-05" db="EMBL/GenBank/DDBJ databases">
        <authorList>
            <person name="Lanie J.A."/>
            <person name="Ng W.-L."/>
            <person name="Kazmierczak K.M."/>
            <person name="Andrzejewski T.M."/>
            <person name="Davidsen T.M."/>
            <person name="Wayne K.J."/>
            <person name="Tettelin H."/>
            <person name="Glass J.I."/>
            <person name="Rusch D."/>
            <person name="Podicherti R."/>
            <person name="Tsui H.-C.T."/>
            <person name="Winkler M.E."/>
        </authorList>
    </citation>
    <scope>NUCLEOTIDE SEQUENCE</scope>
</reference>
<keyword evidence="2" id="KW-0813">Transport</keyword>
<evidence type="ECO:0000256" key="2">
    <source>
        <dbReference type="ARBA" id="ARBA00022448"/>
    </source>
</evidence>
<sequence>MKTNIKSFARAAIVTITLSVAALLSTTAYPAGKLNVYNWGDYINPEVLTRFSEEFDVEVTLDTYASNEEMLAKIQAGATGYDIIFPSVHMHDIMYKLDLLEKTDIYKHPDFKNIDPQALRAKTDPKGEYCLPYAWGSVGILYNKEKVQDIKSWADFFAIPEKTGEKIIVLDDMRETIGIGLIVNGKSVNSRSKEDLKLARDFLLEQKPKISAFSYESPPLVMAGDVAAAHMFVGVMFLVMQDPEKLGFVIPEEGATMYQEDICVLKSAPNKGNAKKFLEFYLRPENPALNVQQQMNGTPNIPAIALLPDELKNNKIINPPADVMSRLQIFEDLGADLKLYDRIWTKVRTAQ</sequence>
<accession>A0A381WGG9</accession>
<dbReference type="PIRSF" id="PIRSF019574">
    <property type="entry name" value="Periplasmic_polyamine_BP"/>
    <property type="match status" value="1"/>
</dbReference>
<evidence type="ECO:0000256" key="1">
    <source>
        <dbReference type="ARBA" id="ARBA00004418"/>
    </source>
</evidence>
<dbReference type="SUPFAM" id="SSF53850">
    <property type="entry name" value="Periplasmic binding protein-like II"/>
    <property type="match status" value="1"/>
</dbReference>
<dbReference type="Pfam" id="PF13416">
    <property type="entry name" value="SBP_bac_8"/>
    <property type="match status" value="1"/>
</dbReference>
<comment type="subcellular location">
    <subcellularLocation>
        <location evidence="1">Periplasm</location>
    </subcellularLocation>
</comment>
<evidence type="ECO:0008006" key="6">
    <source>
        <dbReference type="Google" id="ProtNLM"/>
    </source>
</evidence>
<dbReference type="CDD" id="cd13590">
    <property type="entry name" value="PBP2_PotD_PotF_like"/>
    <property type="match status" value="1"/>
</dbReference>
<dbReference type="InterPro" id="IPR001188">
    <property type="entry name" value="Sperm_putr-bd"/>
</dbReference>
<keyword evidence="4" id="KW-0574">Periplasm</keyword>
<evidence type="ECO:0000256" key="4">
    <source>
        <dbReference type="ARBA" id="ARBA00022764"/>
    </source>
</evidence>
<gene>
    <name evidence="5" type="ORF">METZ01_LOCUS104245</name>
</gene>
<dbReference type="PANTHER" id="PTHR30222">
    <property type="entry name" value="SPERMIDINE/PUTRESCINE-BINDING PERIPLASMIC PROTEIN"/>
    <property type="match status" value="1"/>
</dbReference>
<name>A0A381WGG9_9ZZZZ</name>
<dbReference type="Gene3D" id="3.40.190.10">
    <property type="entry name" value="Periplasmic binding protein-like II"/>
    <property type="match status" value="2"/>
</dbReference>
<dbReference type="PRINTS" id="PR00909">
    <property type="entry name" value="SPERMDNBNDNG"/>
</dbReference>
<dbReference type="GO" id="GO:0015846">
    <property type="term" value="P:polyamine transport"/>
    <property type="evidence" value="ECO:0007669"/>
    <property type="project" value="InterPro"/>
</dbReference>
<dbReference type="AlphaFoldDB" id="A0A381WGG9"/>